<keyword evidence="1" id="KW-0472">Membrane</keyword>
<reference evidence="3 4" key="1">
    <citation type="submission" date="2019-01" db="EMBL/GenBank/DDBJ databases">
        <authorList>
            <person name="Brito A."/>
        </authorList>
    </citation>
    <scope>NUCLEOTIDE SEQUENCE [LARGE SCALE GENOMIC DNA]</scope>
    <source>
        <strain evidence="3">1</strain>
    </source>
</reference>
<proteinExistence type="predicted"/>
<dbReference type="InterPro" id="IPR014729">
    <property type="entry name" value="Rossmann-like_a/b/a_fold"/>
</dbReference>
<gene>
    <name evidence="3" type="ORF">H1P_990016</name>
</gene>
<dbReference type="CDD" id="cd06259">
    <property type="entry name" value="YdcF-like"/>
    <property type="match status" value="1"/>
</dbReference>
<evidence type="ECO:0000259" key="2">
    <source>
        <dbReference type="Pfam" id="PF02698"/>
    </source>
</evidence>
<dbReference type="Gene3D" id="3.40.50.620">
    <property type="entry name" value="HUPs"/>
    <property type="match status" value="1"/>
</dbReference>
<dbReference type="PANTHER" id="PTHR30336">
    <property type="entry name" value="INNER MEMBRANE PROTEIN, PROBABLE PERMEASE"/>
    <property type="match status" value="1"/>
</dbReference>
<keyword evidence="4" id="KW-1185">Reference proteome</keyword>
<accession>A0A563W5L4</accession>
<sequence>MRDILTCYQVISDYTLKIITIKKHTFICLLLLGFIGSFLISIPLKMAIASKQNPQPQAILILGGSHKRELFTAQFAHLYPNIPIWLSSGADDTISRQIFRDAGIDLNRVYLDRRATDTVTNFTTLVKDFQQHKIKHIYLVTSDYHISRASAIATVVLGSKGIAFSPISVPEDRPRESSFRIMRDTIRAFIWITTGYTGASLKAENIVKI</sequence>
<protein>
    <recommendedName>
        <fullName evidence="2">DUF218 domain-containing protein</fullName>
    </recommendedName>
</protein>
<evidence type="ECO:0000313" key="3">
    <source>
        <dbReference type="EMBL" id="VEP18978.1"/>
    </source>
</evidence>
<dbReference type="InterPro" id="IPR051599">
    <property type="entry name" value="Cell_Envelope_Assoc"/>
</dbReference>
<dbReference type="GO" id="GO:0005886">
    <property type="term" value="C:plasma membrane"/>
    <property type="evidence" value="ECO:0007669"/>
    <property type="project" value="TreeGrafter"/>
</dbReference>
<feature type="transmembrane region" description="Helical" evidence="1">
    <location>
        <begin position="26"/>
        <end position="44"/>
    </location>
</feature>
<evidence type="ECO:0000256" key="1">
    <source>
        <dbReference type="SAM" id="Phobius"/>
    </source>
</evidence>
<dbReference type="EMBL" id="CAACVJ010000708">
    <property type="protein sequence ID" value="VEP18978.1"/>
    <property type="molecule type" value="Genomic_DNA"/>
</dbReference>
<dbReference type="PANTHER" id="PTHR30336:SF20">
    <property type="entry name" value="DUF218 DOMAIN-CONTAINING PROTEIN"/>
    <property type="match status" value="1"/>
</dbReference>
<name>A0A563W5L4_9CYAN</name>
<feature type="domain" description="DUF218" evidence="2">
    <location>
        <begin position="57"/>
        <end position="169"/>
    </location>
</feature>
<dbReference type="InterPro" id="IPR003848">
    <property type="entry name" value="DUF218"/>
</dbReference>
<dbReference type="RefSeq" id="WP_144868601.1">
    <property type="nucleotide sequence ID" value="NZ_LR213855.1"/>
</dbReference>
<dbReference type="Pfam" id="PF02698">
    <property type="entry name" value="DUF218"/>
    <property type="match status" value="1"/>
</dbReference>
<evidence type="ECO:0000313" key="4">
    <source>
        <dbReference type="Proteomes" id="UP000320055"/>
    </source>
</evidence>
<dbReference type="Proteomes" id="UP000320055">
    <property type="component" value="Unassembled WGS sequence"/>
</dbReference>
<keyword evidence="1" id="KW-0812">Transmembrane</keyword>
<organism evidence="3 4">
    <name type="scientific">Hyella patelloides LEGE 07179</name>
    <dbReference type="NCBI Taxonomy" id="945734"/>
    <lineage>
        <taxon>Bacteria</taxon>
        <taxon>Bacillati</taxon>
        <taxon>Cyanobacteriota</taxon>
        <taxon>Cyanophyceae</taxon>
        <taxon>Pleurocapsales</taxon>
        <taxon>Hyellaceae</taxon>
        <taxon>Hyella</taxon>
    </lineage>
</organism>
<dbReference type="OrthoDB" id="9782395at2"/>
<keyword evidence="1" id="KW-1133">Transmembrane helix</keyword>
<dbReference type="AlphaFoldDB" id="A0A563W5L4"/>